<dbReference type="SUPFAM" id="SSF50729">
    <property type="entry name" value="PH domain-like"/>
    <property type="match status" value="1"/>
</dbReference>
<feature type="compositionally biased region" description="Polar residues" evidence="1">
    <location>
        <begin position="725"/>
        <end position="734"/>
    </location>
</feature>
<feature type="domain" description="PH" evidence="2">
    <location>
        <begin position="98"/>
        <end position="217"/>
    </location>
</feature>
<organism evidence="3 4">
    <name type="scientific">Aspergillus lucknowensis</name>
    <dbReference type="NCBI Taxonomy" id="176173"/>
    <lineage>
        <taxon>Eukaryota</taxon>
        <taxon>Fungi</taxon>
        <taxon>Dikarya</taxon>
        <taxon>Ascomycota</taxon>
        <taxon>Pezizomycotina</taxon>
        <taxon>Eurotiomycetes</taxon>
        <taxon>Eurotiomycetidae</taxon>
        <taxon>Eurotiales</taxon>
        <taxon>Aspergillaceae</taxon>
        <taxon>Aspergillus</taxon>
        <taxon>Aspergillus subgen. Nidulantes</taxon>
    </lineage>
</organism>
<feature type="region of interest" description="Disordered" evidence="1">
    <location>
        <begin position="1"/>
        <end position="75"/>
    </location>
</feature>
<feature type="region of interest" description="Disordered" evidence="1">
    <location>
        <begin position="857"/>
        <end position="931"/>
    </location>
</feature>
<dbReference type="Pfam" id="PF00169">
    <property type="entry name" value="PH"/>
    <property type="match status" value="1"/>
</dbReference>
<feature type="compositionally biased region" description="Polar residues" evidence="1">
    <location>
        <begin position="28"/>
        <end position="37"/>
    </location>
</feature>
<proteinExistence type="predicted"/>
<evidence type="ECO:0000313" key="3">
    <source>
        <dbReference type="EMBL" id="KAL2863871.1"/>
    </source>
</evidence>
<dbReference type="InterPro" id="IPR058155">
    <property type="entry name" value="Skg3/CAF120-like_PH"/>
</dbReference>
<dbReference type="SMART" id="SM00233">
    <property type="entry name" value="PH"/>
    <property type="match status" value="1"/>
</dbReference>
<protein>
    <recommendedName>
        <fullName evidence="2">PH domain-containing protein</fullName>
    </recommendedName>
</protein>
<comment type="caution">
    <text evidence="3">The sequence shown here is derived from an EMBL/GenBank/DDBJ whole genome shotgun (WGS) entry which is preliminary data.</text>
</comment>
<evidence type="ECO:0000256" key="1">
    <source>
        <dbReference type="SAM" id="MobiDB-lite"/>
    </source>
</evidence>
<dbReference type="PROSITE" id="PS50003">
    <property type="entry name" value="PH_DOMAIN"/>
    <property type="match status" value="1"/>
</dbReference>
<feature type="region of interest" description="Disordered" evidence="1">
    <location>
        <begin position="1159"/>
        <end position="1191"/>
    </location>
</feature>
<dbReference type="RefSeq" id="XP_070882850.1">
    <property type="nucleotide sequence ID" value="XM_071033634.1"/>
</dbReference>
<feature type="region of interest" description="Disordered" evidence="1">
    <location>
        <begin position="519"/>
        <end position="766"/>
    </location>
</feature>
<feature type="compositionally biased region" description="Polar residues" evidence="1">
    <location>
        <begin position="650"/>
        <end position="703"/>
    </location>
</feature>
<dbReference type="GeneID" id="98148706"/>
<feature type="compositionally biased region" description="Low complexity" evidence="1">
    <location>
        <begin position="8"/>
        <end position="19"/>
    </location>
</feature>
<feature type="compositionally biased region" description="Low complexity" evidence="1">
    <location>
        <begin position="875"/>
        <end position="888"/>
    </location>
</feature>
<dbReference type="Proteomes" id="UP001610432">
    <property type="component" value="Unassembled WGS sequence"/>
</dbReference>
<feature type="compositionally biased region" description="Polar residues" evidence="1">
    <location>
        <begin position="816"/>
        <end position="827"/>
    </location>
</feature>
<gene>
    <name evidence="3" type="ORF">BJX67DRAFT_384239</name>
</gene>
<feature type="compositionally biased region" description="Low complexity" evidence="1">
    <location>
        <begin position="544"/>
        <end position="554"/>
    </location>
</feature>
<feature type="compositionally biased region" description="Polar residues" evidence="1">
    <location>
        <begin position="593"/>
        <end position="602"/>
    </location>
</feature>
<feature type="compositionally biased region" description="Low complexity" evidence="1">
    <location>
        <begin position="462"/>
        <end position="478"/>
    </location>
</feature>
<feature type="region of interest" description="Disordered" evidence="1">
    <location>
        <begin position="960"/>
        <end position="1018"/>
    </location>
</feature>
<sequence>MVRSRVLSFISSFGGSSRRGSPDRNDRITSVPNTTPRFGTPSPDTPSPHDSPPSKAEQSVSRPRSTVFSQSPPFMQLADDTPAELQRIFAYLNSHANKLFYEGYFLKLNDLDTNGRPCADRQWVECYAQLVGTVLSLWDVSVLDAAGNPGDVPPTFINLADASVKTIETLPTQSQTGAQSLRDVLSVSSAGQNRYLLHFDSHESLIQWAAAIRLAMYENTCLHEAYTGSIIAAKGRELNGIGAILERNRFKHEDWARVRFGAGTPWRRCWFVITPPDEKELQKAKKTMKKKSAYDRAPRLVIGNIKFYETKKTKKVKPIATVTDAYCAYAIYPQSKALIDQSTLVKIEGNFILHSQSESKNEGFVFVMPEVHPAVSGFEIMLRFLIPTFDTFNLYGRPTRLIAAVNHIKSIMFAFPDQECYDYVNVMDIANLMQTSGSQNWSEAEWRRQLKDATARRLANVSSRTSSSSASKPRFRNSIPNPHSNVSVGHPGRKGHFPGFTPAFNQSVDAIVQHVPKEESFAQAQHSRSISDTAGFAPSALPRSAMESSAASSAQDLTESPVVGASPDRSSSEEDWKRYPEQGSDPPFAPLPTGQQSATRSPPSDVAPPPAFTRDPRERPSTRPEPSPEARRATVRMSDATLAQLVAASGNMNFTERPTTSASYRSSDLTQNNHTQPITSHGVSRPQSLTHAPSGYTDQQANPQEEGPPVPKHNFGTIEPLSAKANRQSTQSIRIDTERAVKRKPLTHPSPQAASPQTSAGEPSLDDLRHTVDEDAMNLIGIVNRPTFHSPKKATLQEEESVYDDESAASPDYASTGGSLYSKSSAKSIHKPRMGVMKTVGTEQPKDVVIGDAHYSLDTKPEQNPNIPAIDFGPTLTYLPTTRRPSTSDTLKKFEHHRTGSDATERQRFSVPARPKDRHHSRSPSRDEYRRSVLWQPAMAAPRPITPGGGLTPEQFVQQRAAPSPPLHVHRRSPSTSTSTLPPRPVSGDWMAHTRSPSQMSLNRDSQPRPKSRGASSMINYNDISSHLTAREQEHVARVTGSSFFNLSSDTKKPPPVNPMGLVGAIDAREQEKRLMKEGMSGQMVQHAIAQRQHHWQHQQPQPQSLQQIAPVGPPHPSYGVQAGSNSLYNIPTANRTWDALNQPYRPEEPRRQSWYSQFPTQPAQTSPPMHQTQQPNSQHGHFGNTNTPYY</sequence>
<dbReference type="InterPro" id="IPR011993">
    <property type="entry name" value="PH-like_dom_sf"/>
</dbReference>
<evidence type="ECO:0000313" key="4">
    <source>
        <dbReference type="Proteomes" id="UP001610432"/>
    </source>
</evidence>
<feature type="region of interest" description="Disordered" evidence="1">
    <location>
        <begin position="791"/>
        <end position="832"/>
    </location>
</feature>
<dbReference type="Pfam" id="PF25381">
    <property type="entry name" value="PH_26"/>
    <property type="match status" value="1"/>
</dbReference>
<feature type="compositionally biased region" description="Basic and acidic residues" evidence="1">
    <location>
        <begin position="890"/>
        <end position="908"/>
    </location>
</feature>
<dbReference type="EMBL" id="JBFXLQ010000046">
    <property type="protein sequence ID" value="KAL2863871.1"/>
    <property type="molecule type" value="Genomic_DNA"/>
</dbReference>
<feature type="compositionally biased region" description="Polar residues" evidence="1">
    <location>
        <begin position="749"/>
        <end position="761"/>
    </location>
</feature>
<feature type="compositionally biased region" description="Polar residues" evidence="1">
    <location>
        <begin position="522"/>
        <end position="532"/>
    </location>
</feature>
<evidence type="ECO:0000259" key="2">
    <source>
        <dbReference type="PROSITE" id="PS50003"/>
    </source>
</evidence>
<feature type="compositionally biased region" description="Polar residues" evidence="1">
    <location>
        <begin position="56"/>
        <end position="73"/>
    </location>
</feature>
<reference evidence="3 4" key="1">
    <citation type="submission" date="2024-07" db="EMBL/GenBank/DDBJ databases">
        <title>Section-level genome sequencing and comparative genomics of Aspergillus sections Usti and Cavernicolus.</title>
        <authorList>
            <consortium name="Lawrence Berkeley National Laboratory"/>
            <person name="Nybo J.L."/>
            <person name="Vesth T.C."/>
            <person name="Theobald S."/>
            <person name="Frisvad J.C."/>
            <person name="Larsen T.O."/>
            <person name="Kjaerboelling I."/>
            <person name="Rothschild-Mancinelli K."/>
            <person name="Lyhne E.K."/>
            <person name="Kogle M.E."/>
            <person name="Barry K."/>
            <person name="Clum A."/>
            <person name="Na H."/>
            <person name="Ledsgaard L."/>
            <person name="Lin J."/>
            <person name="Lipzen A."/>
            <person name="Kuo A."/>
            <person name="Riley R."/>
            <person name="Mondo S."/>
            <person name="Labutti K."/>
            <person name="Haridas S."/>
            <person name="Pangalinan J."/>
            <person name="Salamov A.A."/>
            <person name="Simmons B.A."/>
            <person name="Magnuson J.K."/>
            <person name="Chen J."/>
            <person name="Drula E."/>
            <person name="Henrissat B."/>
            <person name="Wiebenga A."/>
            <person name="Lubbers R.J."/>
            <person name="Gomes A.C."/>
            <person name="Macurrencykelacurrency M.R."/>
            <person name="Stajich J."/>
            <person name="Grigoriev I.V."/>
            <person name="Mortensen U.H."/>
            <person name="De Vries R.P."/>
            <person name="Baker S.E."/>
            <person name="Andersen M.R."/>
        </authorList>
    </citation>
    <scope>NUCLEOTIDE SEQUENCE [LARGE SCALE GENOMIC DNA]</scope>
    <source>
        <strain evidence="3 4">CBS 449.75</strain>
    </source>
</reference>
<feature type="compositionally biased region" description="Acidic residues" evidence="1">
    <location>
        <begin position="797"/>
        <end position="807"/>
    </location>
</feature>
<feature type="compositionally biased region" description="Polar residues" evidence="1">
    <location>
        <begin position="995"/>
        <end position="1005"/>
    </location>
</feature>
<name>A0ABR4LH30_9EURO</name>
<dbReference type="Gene3D" id="2.30.29.30">
    <property type="entry name" value="Pleckstrin-homology domain (PH domain)/Phosphotyrosine-binding domain (PTB)"/>
    <property type="match status" value="1"/>
</dbReference>
<feature type="compositionally biased region" description="Basic and acidic residues" evidence="1">
    <location>
        <begin position="570"/>
        <end position="580"/>
    </location>
</feature>
<dbReference type="InterPro" id="IPR001849">
    <property type="entry name" value="PH_domain"/>
</dbReference>
<keyword evidence="4" id="KW-1185">Reference proteome</keyword>
<accession>A0ABR4LH30</accession>
<feature type="compositionally biased region" description="Basic and acidic residues" evidence="1">
    <location>
        <begin position="614"/>
        <end position="632"/>
    </location>
</feature>
<feature type="region of interest" description="Disordered" evidence="1">
    <location>
        <begin position="457"/>
        <end position="502"/>
    </location>
</feature>